<protein>
    <submittedName>
        <fullName evidence="1">Uncharacterized protein</fullName>
    </submittedName>
</protein>
<reference evidence="1 2" key="1">
    <citation type="journal article" date="2014" name="Nature">
        <title>The genome of Eucalyptus grandis.</title>
        <authorList>
            <person name="Myburg A.A."/>
            <person name="Grattapaglia D."/>
            <person name="Tuskan G.A."/>
            <person name="Hellsten U."/>
            <person name="Hayes R.D."/>
            <person name="Grimwood J."/>
            <person name="Jenkins J."/>
            <person name="Lindquist E."/>
            <person name="Tice H."/>
            <person name="Bauer D."/>
            <person name="Goodstein D.M."/>
            <person name="Dubchak I."/>
            <person name="Poliakov A."/>
            <person name="Mizrachi E."/>
            <person name="Kullan A.R."/>
            <person name="Hussey S.G."/>
            <person name="Pinard D."/>
            <person name="van der Merwe K."/>
            <person name="Singh P."/>
            <person name="van Jaarsveld I."/>
            <person name="Silva-Junior O.B."/>
            <person name="Togawa R.C."/>
            <person name="Pappas M.R."/>
            <person name="Faria D.A."/>
            <person name="Sansaloni C.P."/>
            <person name="Petroli C.D."/>
            <person name="Yang X."/>
            <person name="Ranjan P."/>
            <person name="Tschaplinski T.J."/>
            <person name="Ye C.Y."/>
            <person name="Li T."/>
            <person name="Sterck L."/>
            <person name="Vanneste K."/>
            <person name="Murat F."/>
            <person name="Soler M."/>
            <person name="Clemente H.S."/>
            <person name="Saidi N."/>
            <person name="Cassan-Wang H."/>
            <person name="Dunand C."/>
            <person name="Hefer C.A."/>
            <person name="Bornberg-Bauer E."/>
            <person name="Kersting A.R."/>
            <person name="Vining K."/>
            <person name="Amarasinghe V."/>
            <person name="Ranik M."/>
            <person name="Naithani S."/>
            <person name="Elser J."/>
            <person name="Boyd A.E."/>
            <person name="Liston A."/>
            <person name="Spatafora J.W."/>
            <person name="Dharmwardhana P."/>
            <person name="Raja R."/>
            <person name="Sullivan C."/>
            <person name="Romanel E."/>
            <person name="Alves-Ferreira M."/>
            <person name="Kulheim C."/>
            <person name="Foley W."/>
            <person name="Carocha V."/>
            <person name="Paiva J."/>
            <person name="Kudrna D."/>
            <person name="Brommonschenkel S.H."/>
            <person name="Pasquali G."/>
            <person name="Byrne M."/>
            <person name="Rigault P."/>
            <person name="Tibbits J."/>
            <person name="Spokevicius A."/>
            <person name="Jones R.C."/>
            <person name="Steane D.A."/>
            <person name="Vaillancourt R.E."/>
            <person name="Potts B.M."/>
            <person name="Joubert F."/>
            <person name="Barry K."/>
            <person name="Pappas G.J."/>
            <person name="Strauss S.H."/>
            <person name="Jaiswal P."/>
            <person name="Grima-Pettenati J."/>
            <person name="Salse J."/>
            <person name="Van de Peer Y."/>
            <person name="Rokhsar D.S."/>
            <person name="Schmutz J."/>
        </authorList>
    </citation>
    <scope>NUCLEOTIDE SEQUENCE [LARGE SCALE GENOMIC DNA]</scope>
    <source>
        <strain evidence="2">cv. BRASUZ1</strain>
        <tissue evidence="1">Leaf extractions</tissue>
    </source>
</reference>
<name>A0ACC3KEN2_EUCGR</name>
<sequence>MDSSMYKAAREGNFTGLENSIRQKHGGNREEEALLDHLTLETCKGNNIVHLAVESGRMDFIQQLAAKPKSYGDMPLHVSARTPHSDIVGAILSKSKLHGGTPTTETLCMRPMKKMEGGGAAGINNSLLRLKNRGGNTALHEALRNGDKKMGMSLWKKDKEMAGSENESGESALYVGSEFGIENMVKGMVES</sequence>
<evidence type="ECO:0000313" key="2">
    <source>
        <dbReference type="Proteomes" id="UP000030711"/>
    </source>
</evidence>
<accession>A0ACC3KEN2</accession>
<dbReference type="EMBL" id="CM064440">
    <property type="protein sequence ID" value="KAK3424196.1"/>
    <property type="molecule type" value="Genomic_DNA"/>
</dbReference>
<dbReference type="Proteomes" id="UP000030711">
    <property type="component" value="Chromosome 6"/>
</dbReference>
<gene>
    <name evidence="1" type="ORF">EUGRSUZ_F00990</name>
</gene>
<evidence type="ECO:0000313" key="1">
    <source>
        <dbReference type="EMBL" id="KAK3424196.1"/>
    </source>
</evidence>
<organism evidence="1 2">
    <name type="scientific">Eucalyptus grandis</name>
    <name type="common">Flooded gum</name>
    <dbReference type="NCBI Taxonomy" id="71139"/>
    <lineage>
        <taxon>Eukaryota</taxon>
        <taxon>Viridiplantae</taxon>
        <taxon>Streptophyta</taxon>
        <taxon>Embryophyta</taxon>
        <taxon>Tracheophyta</taxon>
        <taxon>Spermatophyta</taxon>
        <taxon>Magnoliopsida</taxon>
        <taxon>eudicotyledons</taxon>
        <taxon>Gunneridae</taxon>
        <taxon>Pentapetalae</taxon>
        <taxon>rosids</taxon>
        <taxon>malvids</taxon>
        <taxon>Myrtales</taxon>
        <taxon>Myrtaceae</taxon>
        <taxon>Myrtoideae</taxon>
        <taxon>Eucalypteae</taxon>
        <taxon>Eucalyptus</taxon>
    </lineage>
</organism>
<comment type="caution">
    <text evidence="1">The sequence shown here is derived from an EMBL/GenBank/DDBJ whole genome shotgun (WGS) entry which is preliminary data.</text>
</comment>
<proteinExistence type="predicted"/>
<keyword evidence="2" id="KW-1185">Reference proteome</keyword>